<dbReference type="Proteomes" id="UP001057520">
    <property type="component" value="Chromosome"/>
</dbReference>
<feature type="compositionally biased region" description="Low complexity" evidence="1">
    <location>
        <begin position="8"/>
        <end position="20"/>
    </location>
</feature>
<accession>A0ABY4ZSU8</accession>
<evidence type="ECO:0000313" key="2">
    <source>
        <dbReference type="EMBL" id="USQ95704.1"/>
    </source>
</evidence>
<sequence>MPRRNPKTKAAPAAEARPVTAESSALQILRENVRMQLEILRRDAWERHQTLRAELNALPPAPASFEDPLDDL</sequence>
<evidence type="ECO:0000256" key="1">
    <source>
        <dbReference type="SAM" id="MobiDB-lite"/>
    </source>
</evidence>
<keyword evidence="3" id="KW-1185">Reference proteome</keyword>
<name>A0ABY4ZSU8_9CAUL</name>
<organism evidence="2 3">
    <name type="scientific">Caulobacter segnis</name>
    <dbReference type="NCBI Taxonomy" id="88688"/>
    <lineage>
        <taxon>Bacteria</taxon>
        <taxon>Pseudomonadati</taxon>
        <taxon>Pseudomonadota</taxon>
        <taxon>Alphaproteobacteria</taxon>
        <taxon>Caulobacterales</taxon>
        <taxon>Caulobacteraceae</taxon>
        <taxon>Caulobacter</taxon>
    </lineage>
</organism>
<dbReference type="EMBL" id="CP096040">
    <property type="protein sequence ID" value="USQ95704.1"/>
    <property type="molecule type" value="Genomic_DNA"/>
</dbReference>
<protein>
    <submittedName>
        <fullName evidence="2">Uncharacterized protein</fullName>
    </submittedName>
</protein>
<proteinExistence type="predicted"/>
<gene>
    <name evidence="2" type="ORF">MZV50_24725</name>
</gene>
<evidence type="ECO:0000313" key="3">
    <source>
        <dbReference type="Proteomes" id="UP001057520"/>
    </source>
</evidence>
<reference evidence="2 3" key="1">
    <citation type="submission" date="2022-04" db="EMBL/GenBank/DDBJ databases">
        <title>Genome sequence of soybean root-associated Caulobacter segnis RL271.</title>
        <authorList>
            <person name="Longley R."/>
            <person name="Bonito G."/>
            <person name="Trigodet F."/>
            <person name="Crosson S."/>
            <person name="Fiebig A."/>
        </authorList>
    </citation>
    <scope>NUCLEOTIDE SEQUENCE [LARGE SCALE GENOMIC DNA]</scope>
    <source>
        <strain evidence="2 3">RL271</strain>
    </source>
</reference>
<feature type="region of interest" description="Disordered" evidence="1">
    <location>
        <begin position="1"/>
        <end position="20"/>
    </location>
</feature>